<organism evidence="1">
    <name type="scientific">marine sediment metagenome</name>
    <dbReference type="NCBI Taxonomy" id="412755"/>
    <lineage>
        <taxon>unclassified sequences</taxon>
        <taxon>metagenomes</taxon>
        <taxon>ecological metagenomes</taxon>
    </lineage>
</organism>
<name>A0A0F9E611_9ZZZZ</name>
<evidence type="ECO:0000313" key="1">
    <source>
        <dbReference type="EMBL" id="KKL61651.1"/>
    </source>
</evidence>
<protein>
    <submittedName>
        <fullName evidence="1">Uncharacterized protein</fullName>
    </submittedName>
</protein>
<reference evidence="1" key="1">
    <citation type="journal article" date="2015" name="Nature">
        <title>Complex archaea that bridge the gap between prokaryotes and eukaryotes.</title>
        <authorList>
            <person name="Spang A."/>
            <person name="Saw J.H."/>
            <person name="Jorgensen S.L."/>
            <person name="Zaremba-Niedzwiedzka K."/>
            <person name="Martijn J."/>
            <person name="Lind A.E."/>
            <person name="van Eijk R."/>
            <person name="Schleper C."/>
            <person name="Guy L."/>
            <person name="Ettema T.J."/>
        </authorList>
    </citation>
    <scope>NUCLEOTIDE SEQUENCE</scope>
</reference>
<dbReference type="AlphaFoldDB" id="A0A0F9E611"/>
<proteinExistence type="predicted"/>
<gene>
    <name evidence="1" type="ORF">LCGC14_2193230</name>
</gene>
<comment type="caution">
    <text evidence="1">The sequence shown here is derived from an EMBL/GenBank/DDBJ whole genome shotgun (WGS) entry which is preliminary data.</text>
</comment>
<accession>A0A0F9E611</accession>
<feature type="non-terminal residue" evidence="1">
    <location>
        <position position="1"/>
    </location>
</feature>
<dbReference type="EMBL" id="LAZR01028756">
    <property type="protein sequence ID" value="KKL61651.1"/>
    <property type="molecule type" value="Genomic_DNA"/>
</dbReference>
<sequence length="50" mass="5252">PGVAALAKQLLHQTGDKTSSMESIKDMIDSGDVVPQSVGELLPSKDRGIM</sequence>